<evidence type="ECO:0000256" key="2">
    <source>
        <dbReference type="ARBA" id="ARBA00022448"/>
    </source>
</evidence>
<comment type="subcellular location">
    <subcellularLocation>
        <location evidence="1 8">Cell membrane</location>
        <topology evidence="1 8">Multi-pass membrane protein</topology>
    </subcellularLocation>
</comment>
<dbReference type="InterPro" id="IPR000390">
    <property type="entry name" value="Small_drug/metabolite_transptr"/>
</dbReference>
<evidence type="ECO:0000256" key="7">
    <source>
        <dbReference type="ARBA" id="ARBA00038032"/>
    </source>
</evidence>
<dbReference type="SUPFAM" id="SSF103481">
    <property type="entry name" value="Multidrug resistance efflux transporter EmrE"/>
    <property type="match status" value="1"/>
</dbReference>
<dbReference type="InterPro" id="IPR045324">
    <property type="entry name" value="Small_multidrug_res"/>
</dbReference>
<dbReference type="AlphaFoldDB" id="A0A1G7GAR3"/>
<dbReference type="GO" id="GO:0005886">
    <property type="term" value="C:plasma membrane"/>
    <property type="evidence" value="ECO:0007669"/>
    <property type="project" value="UniProtKB-SubCell"/>
</dbReference>
<dbReference type="GO" id="GO:1990961">
    <property type="term" value="P:xenobiotic detoxification by transmembrane export across the plasma membrane"/>
    <property type="evidence" value="ECO:0007669"/>
    <property type="project" value="UniProtKB-ARBA"/>
</dbReference>
<name>A0A1G7GAR3_9SPHN</name>
<evidence type="ECO:0000256" key="8">
    <source>
        <dbReference type="RuleBase" id="RU003942"/>
    </source>
</evidence>
<dbReference type="PANTHER" id="PTHR30561:SF1">
    <property type="entry name" value="MULTIDRUG TRANSPORTER EMRE"/>
    <property type="match status" value="1"/>
</dbReference>
<dbReference type="GO" id="GO:0015220">
    <property type="term" value="F:choline transmembrane transporter activity"/>
    <property type="evidence" value="ECO:0007669"/>
    <property type="project" value="TreeGrafter"/>
</dbReference>
<keyword evidence="3" id="KW-1003">Cell membrane</keyword>
<evidence type="ECO:0000256" key="6">
    <source>
        <dbReference type="ARBA" id="ARBA00023136"/>
    </source>
</evidence>
<evidence type="ECO:0000256" key="4">
    <source>
        <dbReference type="ARBA" id="ARBA00022692"/>
    </source>
</evidence>
<organism evidence="10 11">
    <name type="scientific">Sphingomonas carotinifaciens</name>
    <dbReference type="NCBI Taxonomy" id="1166323"/>
    <lineage>
        <taxon>Bacteria</taxon>
        <taxon>Pseudomonadati</taxon>
        <taxon>Pseudomonadota</taxon>
        <taxon>Alphaproteobacteria</taxon>
        <taxon>Sphingomonadales</taxon>
        <taxon>Sphingomonadaceae</taxon>
        <taxon>Sphingomonas</taxon>
    </lineage>
</organism>
<dbReference type="GO" id="GO:0015199">
    <property type="term" value="F:amino-acid betaine transmembrane transporter activity"/>
    <property type="evidence" value="ECO:0007669"/>
    <property type="project" value="TreeGrafter"/>
</dbReference>
<evidence type="ECO:0000256" key="9">
    <source>
        <dbReference type="SAM" id="Phobius"/>
    </source>
</evidence>
<dbReference type="GO" id="GO:0015297">
    <property type="term" value="F:antiporter activity"/>
    <property type="evidence" value="ECO:0007669"/>
    <property type="project" value="TreeGrafter"/>
</dbReference>
<dbReference type="FunFam" id="1.10.3730.20:FF:000001">
    <property type="entry name" value="Quaternary ammonium compound resistance transporter SugE"/>
    <property type="match status" value="1"/>
</dbReference>
<dbReference type="GO" id="GO:0031460">
    <property type="term" value="P:glycine betaine transport"/>
    <property type="evidence" value="ECO:0007669"/>
    <property type="project" value="TreeGrafter"/>
</dbReference>
<feature type="transmembrane region" description="Helical" evidence="9">
    <location>
        <begin position="96"/>
        <end position="115"/>
    </location>
</feature>
<dbReference type="PANTHER" id="PTHR30561">
    <property type="entry name" value="SMR FAMILY PROTON-DEPENDENT DRUG EFFLUX TRANSPORTER SUGE"/>
    <property type="match status" value="1"/>
</dbReference>
<reference evidence="10 11" key="1">
    <citation type="submission" date="2016-10" db="EMBL/GenBank/DDBJ databases">
        <authorList>
            <person name="Varghese N."/>
            <person name="Submissions S."/>
        </authorList>
    </citation>
    <scope>NUCLEOTIDE SEQUENCE [LARGE SCALE GENOMIC DNA]</scope>
    <source>
        <strain evidence="10 11">S7-754</strain>
    </source>
</reference>
<feature type="transmembrane region" description="Helical" evidence="9">
    <location>
        <begin position="12"/>
        <end position="32"/>
    </location>
</feature>
<accession>A0A1G7GAR3</accession>
<feature type="transmembrane region" description="Helical" evidence="9">
    <location>
        <begin position="68"/>
        <end position="89"/>
    </location>
</feature>
<feature type="transmembrane region" description="Helical" evidence="9">
    <location>
        <begin position="44"/>
        <end position="62"/>
    </location>
</feature>
<keyword evidence="11" id="KW-1185">Reference proteome</keyword>
<gene>
    <name evidence="10" type="ORF">SAMN05216557_101792</name>
</gene>
<dbReference type="Proteomes" id="UP000323502">
    <property type="component" value="Unassembled WGS sequence"/>
</dbReference>
<protein>
    <submittedName>
        <fullName evidence="10">Small multidrug resistance pump</fullName>
    </submittedName>
</protein>
<evidence type="ECO:0000256" key="1">
    <source>
        <dbReference type="ARBA" id="ARBA00004651"/>
    </source>
</evidence>
<proteinExistence type="inferred from homology"/>
<dbReference type="Pfam" id="PF00893">
    <property type="entry name" value="Multi_Drug_Res"/>
    <property type="match status" value="1"/>
</dbReference>
<sequence>MTDVAGIVSVPGMAYLYLFIAILAEVTGTSFMKLSEGFTRPVPSLVTALGYAIAFYFLSLTLKTIPTGIAYAIWSGVGIVLISAVAWVFQGQKLDAPAMIGMALIIAGVVVMNAFSRAGGH</sequence>
<keyword evidence="6 9" id="KW-0472">Membrane</keyword>
<dbReference type="EMBL" id="FNBI01000001">
    <property type="protein sequence ID" value="SDE85216.1"/>
    <property type="molecule type" value="Genomic_DNA"/>
</dbReference>
<comment type="similarity">
    <text evidence="7 8">Belongs to the drug/metabolite transporter (DMT) superfamily. Small multidrug resistance (SMR) (TC 2.A.7.1) family.</text>
</comment>
<keyword evidence="5 9" id="KW-1133">Transmembrane helix</keyword>
<dbReference type="InterPro" id="IPR037185">
    <property type="entry name" value="EmrE-like"/>
</dbReference>
<evidence type="ECO:0000256" key="5">
    <source>
        <dbReference type="ARBA" id="ARBA00022989"/>
    </source>
</evidence>
<evidence type="ECO:0000313" key="11">
    <source>
        <dbReference type="Proteomes" id="UP000323502"/>
    </source>
</evidence>
<evidence type="ECO:0000256" key="3">
    <source>
        <dbReference type="ARBA" id="ARBA00022475"/>
    </source>
</evidence>
<dbReference type="Gene3D" id="1.10.3730.20">
    <property type="match status" value="1"/>
</dbReference>
<evidence type="ECO:0000313" key="10">
    <source>
        <dbReference type="EMBL" id="SDE85216.1"/>
    </source>
</evidence>
<keyword evidence="2" id="KW-0813">Transport</keyword>
<keyword evidence="4 8" id="KW-0812">Transmembrane</keyword>